<evidence type="ECO:0000313" key="1">
    <source>
        <dbReference type="EMBL" id="KAF5348846.1"/>
    </source>
</evidence>
<dbReference type="Proteomes" id="UP000559027">
    <property type="component" value="Unassembled WGS sequence"/>
</dbReference>
<evidence type="ECO:0000313" key="2">
    <source>
        <dbReference type="Proteomes" id="UP000559027"/>
    </source>
</evidence>
<dbReference type="SUPFAM" id="SSF52047">
    <property type="entry name" value="RNI-like"/>
    <property type="match status" value="1"/>
</dbReference>
<sequence>MSSDALKLLLSIPFEQADALENAGMTIHDIEMPVIEAIGKASSLRRLSWSSPELNHTAILRKFPWSQLTHFRFECLSFWDDALALAACCTSVVTMQIQCESLGLVCMAPSTLSFPHLRALDLSSNGTEIFGVVSYLWHCPRLQVLILSSKYWASQASAEEVLLSSLRVFSHYPLHFLQIHAQCMPNKLLPMIFTVSTLVKIPTFNIRVFSDYSTSTSAIISEIEANLAQHIPEKARSWKLRADARGSLFVGWVDPESVNTLQKNPELRDIVSVNPQLLL</sequence>
<dbReference type="InterPro" id="IPR032675">
    <property type="entry name" value="LRR_dom_sf"/>
</dbReference>
<organism evidence="1 2">
    <name type="scientific">Leucocoprinus leucothites</name>
    <dbReference type="NCBI Taxonomy" id="201217"/>
    <lineage>
        <taxon>Eukaryota</taxon>
        <taxon>Fungi</taxon>
        <taxon>Dikarya</taxon>
        <taxon>Basidiomycota</taxon>
        <taxon>Agaricomycotina</taxon>
        <taxon>Agaricomycetes</taxon>
        <taxon>Agaricomycetidae</taxon>
        <taxon>Agaricales</taxon>
        <taxon>Agaricineae</taxon>
        <taxon>Agaricaceae</taxon>
        <taxon>Leucocoprinus</taxon>
    </lineage>
</organism>
<dbReference type="EMBL" id="JAACJO010000018">
    <property type="protein sequence ID" value="KAF5348846.1"/>
    <property type="molecule type" value="Genomic_DNA"/>
</dbReference>
<dbReference type="AlphaFoldDB" id="A0A8H5CVK3"/>
<protein>
    <submittedName>
        <fullName evidence="1">Uncharacterized protein</fullName>
    </submittedName>
</protein>
<reference evidence="1 2" key="1">
    <citation type="journal article" date="2020" name="ISME J.">
        <title>Uncovering the hidden diversity of litter-decomposition mechanisms in mushroom-forming fungi.</title>
        <authorList>
            <person name="Floudas D."/>
            <person name="Bentzer J."/>
            <person name="Ahren D."/>
            <person name="Johansson T."/>
            <person name="Persson P."/>
            <person name="Tunlid A."/>
        </authorList>
    </citation>
    <scope>NUCLEOTIDE SEQUENCE [LARGE SCALE GENOMIC DNA]</scope>
    <source>
        <strain evidence="1 2">CBS 146.42</strain>
    </source>
</reference>
<dbReference type="Gene3D" id="3.80.10.10">
    <property type="entry name" value="Ribonuclease Inhibitor"/>
    <property type="match status" value="1"/>
</dbReference>
<keyword evidence="2" id="KW-1185">Reference proteome</keyword>
<gene>
    <name evidence="1" type="ORF">D9756_009802</name>
</gene>
<comment type="caution">
    <text evidence="1">The sequence shown here is derived from an EMBL/GenBank/DDBJ whole genome shotgun (WGS) entry which is preliminary data.</text>
</comment>
<name>A0A8H5CVK3_9AGAR</name>
<proteinExistence type="predicted"/>
<accession>A0A8H5CVK3</accession>